<dbReference type="FunFam" id="3.10.250.10:FF:000016">
    <property type="entry name" value="Scavenger receptor cysteine-rich protein type 12"/>
    <property type="match status" value="2"/>
</dbReference>
<feature type="compositionally biased region" description="Acidic residues" evidence="10">
    <location>
        <begin position="1255"/>
        <end position="1272"/>
    </location>
</feature>
<feature type="domain" description="SRCR" evidence="13">
    <location>
        <begin position="400"/>
        <end position="497"/>
    </location>
</feature>
<dbReference type="GO" id="GO:0016020">
    <property type="term" value="C:membrane"/>
    <property type="evidence" value="ECO:0007669"/>
    <property type="project" value="UniProtKB-SubCell"/>
</dbReference>
<evidence type="ECO:0000256" key="2">
    <source>
        <dbReference type="ARBA" id="ARBA00022692"/>
    </source>
</evidence>
<feature type="domain" description="SRCR" evidence="13">
    <location>
        <begin position="227"/>
        <end position="300"/>
    </location>
</feature>
<feature type="disulfide bond" evidence="9">
    <location>
        <begin position="196"/>
        <end position="206"/>
    </location>
</feature>
<evidence type="ECO:0000259" key="13">
    <source>
        <dbReference type="PROSITE" id="PS50287"/>
    </source>
</evidence>
<feature type="domain" description="SRCR" evidence="13">
    <location>
        <begin position="902"/>
        <end position="993"/>
    </location>
</feature>
<evidence type="ECO:0000256" key="7">
    <source>
        <dbReference type="ARBA" id="ARBA00023157"/>
    </source>
</evidence>
<feature type="domain" description="SRCR" evidence="13">
    <location>
        <begin position="304"/>
        <end position="395"/>
    </location>
</feature>
<feature type="region of interest" description="Disordered" evidence="10">
    <location>
        <begin position="1195"/>
        <end position="1272"/>
    </location>
</feature>
<feature type="domain" description="SRCR" evidence="13">
    <location>
        <begin position="501"/>
        <end position="614"/>
    </location>
</feature>
<evidence type="ECO:0000256" key="8">
    <source>
        <dbReference type="ARBA" id="ARBA00023180"/>
    </source>
</evidence>
<keyword evidence="7 9" id="KW-1015">Disulfide bond</keyword>
<dbReference type="SMART" id="SM00202">
    <property type="entry name" value="SR"/>
    <property type="match status" value="8"/>
</dbReference>
<name>A0ABD0XI98_UMBPY</name>
<feature type="disulfide bond" evidence="9">
    <location>
        <begin position="570"/>
        <end position="580"/>
    </location>
</feature>
<feature type="disulfide bond" evidence="9">
    <location>
        <begin position="368"/>
        <end position="378"/>
    </location>
</feature>
<keyword evidence="2 11" id="KW-0812">Transmembrane</keyword>
<evidence type="ECO:0000256" key="12">
    <source>
        <dbReference type="SAM" id="SignalP"/>
    </source>
</evidence>
<dbReference type="PANTHER" id="PTHR48071">
    <property type="entry name" value="SRCR DOMAIN-CONTAINING PROTEIN"/>
    <property type="match status" value="1"/>
</dbReference>
<dbReference type="AlphaFoldDB" id="A0ABD0XI98"/>
<keyword evidence="6 11" id="KW-0472">Membrane</keyword>
<dbReference type="InterPro" id="IPR001190">
    <property type="entry name" value="SRCR"/>
</dbReference>
<gene>
    <name evidence="14" type="ORF">UPYG_G00009710</name>
</gene>
<comment type="subcellular location">
    <subcellularLocation>
        <location evidence="1">Membrane</location>
        <topology evidence="1">Single-pass membrane protein</topology>
    </subcellularLocation>
</comment>
<feature type="region of interest" description="Disordered" evidence="10">
    <location>
        <begin position="1165"/>
        <end position="1184"/>
    </location>
</feature>
<feature type="disulfide bond" evidence="9">
    <location>
        <begin position="94"/>
        <end position="104"/>
    </location>
</feature>
<dbReference type="Gene3D" id="3.10.250.10">
    <property type="entry name" value="SRCR-like domain"/>
    <property type="match status" value="10"/>
</dbReference>
<organism evidence="14 15">
    <name type="scientific">Umbra pygmaea</name>
    <name type="common">Eastern mudminnow</name>
    <dbReference type="NCBI Taxonomy" id="75934"/>
    <lineage>
        <taxon>Eukaryota</taxon>
        <taxon>Metazoa</taxon>
        <taxon>Chordata</taxon>
        <taxon>Craniata</taxon>
        <taxon>Vertebrata</taxon>
        <taxon>Euteleostomi</taxon>
        <taxon>Actinopterygii</taxon>
        <taxon>Neopterygii</taxon>
        <taxon>Teleostei</taxon>
        <taxon>Protacanthopterygii</taxon>
        <taxon>Esociformes</taxon>
        <taxon>Umbridae</taxon>
        <taxon>Umbra</taxon>
    </lineage>
</organism>
<dbReference type="PRINTS" id="PR00258">
    <property type="entry name" value="SPERACTRCPTR"/>
</dbReference>
<dbReference type="PANTHER" id="PTHR48071:SF25">
    <property type="entry name" value="SCAVENGER RECEPTOR CYSTEINE-RICH TYPE 1 PROTEIN M160-LIKE ISOFORM X1"/>
    <property type="match status" value="1"/>
</dbReference>
<feature type="domain" description="SRCR" evidence="13">
    <location>
        <begin position="990"/>
        <end position="1071"/>
    </location>
</feature>
<keyword evidence="4" id="KW-0677">Repeat</keyword>
<evidence type="ECO:0000313" key="15">
    <source>
        <dbReference type="Proteomes" id="UP001557470"/>
    </source>
</evidence>
<feature type="chain" id="PRO_5044806009" description="SRCR domain-containing protein" evidence="12">
    <location>
        <begin position="19"/>
        <end position="1272"/>
    </location>
</feature>
<keyword evidence="3 12" id="KW-0732">Signal</keyword>
<feature type="compositionally biased region" description="Basic and acidic residues" evidence="10">
    <location>
        <begin position="1165"/>
        <end position="1177"/>
    </location>
</feature>
<feature type="domain" description="SRCR" evidence="13">
    <location>
        <begin position="122"/>
        <end position="222"/>
    </location>
</feature>
<keyword evidence="5 11" id="KW-1133">Transmembrane helix</keyword>
<evidence type="ECO:0000256" key="3">
    <source>
        <dbReference type="ARBA" id="ARBA00022729"/>
    </source>
</evidence>
<comment type="caution">
    <text evidence="14">The sequence shown here is derived from an EMBL/GenBank/DDBJ whole genome shotgun (WGS) entry which is preliminary data.</text>
</comment>
<comment type="caution">
    <text evidence="9">Lacks conserved residue(s) required for the propagation of feature annotation.</text>
</comment>
<dbReference type="EMBL" id="JAGEUA010000001">
    <property type="protein sequence ID" value="KAL1021169.1"/>
    <property type="molecule type" value="Genomic_DNA"/>
</dbReference>
<keyword evidence="15" id="KW-1185">Reference proteome</keyword>
<feature type="disulfide bond" evidence="9">
    <location>
        <begin position="1061"/>
        <end position="1071"/>
    </location>
</feature>
<keyword evidence="8" id="KW-0325">Glycoprotein</keyword>
<feature type="compositionally biased region" description="Basic and acidic residues" evidence="10">
    <location>
        <begin position="1239"/>
        <end position="1254"/>
    </location>
</feature>
<dbReference type="PROSITE" id="PS50287">
    <property type="entry name" value="SRCR_2"/>
    <property type="match status" value="11"/>
</dbReference>
<protein>
    <recommendedName>
        <fullName evidence="13">SRCR domain-containing protein</fullName>
    </recommendedName>
</protein>
<feature type="domain" description="SRCR" evidence="13">
    <location>
        <begin position="613"/>
        <end position="701"/>
    </location>
</feature>
<sequence length="1272" mass="142249">MWFLLLLFYASFPYLSSAAGDKIILSGGTGPCEGYVEVYHNNTWGVVGTQKWKKENADVICRSIDCGTATESKDYHYSDNLNDFKSVLIDEVECIGHEKHLWECNFPGWKTSSFQTLKTKKIKCTDNITLQLEHKCGGIVTYSRTSKMGKTTTGFFCDDKWDLEQANRVCEHLKCNKSKQLLPSGIYNELAISIHCDPHQKHLWQCRNDATSCKKPVGVICSNYHDLRLNNKTNACSGVLEVKDDDDKWKPICQSQKKNQILNELSSDDMCKQMRCGSSQNKENLDCENKNISLELECTGKVGVVLLNSENNKCFGSVQIKNNGNNEKICGDRWENKDGQVVCQQLGCGDVLSVRSEGPPSSTMQMECNGSEISLWHCQPKGLKNLCKQAYVICSASVDVRLSDGTGRCAGRVEIYHDGKWKSVYKNNWSDQNSKVMCKHLKCGKDLDHQDQFIKGDGPYIDLEVTCNAEDENMSQCIKASTKKTLTNPEYQALVCEDHKVVFLKGNTSCSGHVAILQAKKTYWLSNDGWDLNAATVVCGQMYCGKANTIEEVIISENTTHPMWNYTYHCSSTEKSLFDCNQTNSEGKNIAYVKCSGTIAIDLITPDKSEGTCWGAVQVCIGERCGGVCEDAWEDNRSNLLCQDLGCGKAIYHTSQLTQKILEVTISSIHVSEQITNLSQSNIVTNDGSYCKDKPIYVVCSESVKKRLQDPRDVCSGNLQTFYKGEWSYVCESTLTTKEQNITCQELDCGQAVGVLPYFGPTNSNGLSKLPNGADKESYKDIPKISCQLGGLKCTNFRRMVLENGHTSCDGQVLVYTHTLIHPVSSDDWTETEGKELCKYLGCGGYTNHSTLEDLGDLNKWWNRTFSCKGKPNIKTIWDCETDKPPTGKKPLYVSCKDNFKVSLSVNGNISKCYGRLKLNDKEVCGDHWTSRTAGIACRELQCGSSIYFEEPSQASSQQSGFIVSCMGNNEKLGQCKITMGRCTKKMVSVYCADGVNFTLSEKRGGKIQIHYRGKWESVCPLEKMDSPVATKICEHMNISGVKYIKEGKETMEKIETTLECSANDNALKLCIKTKKCKQPGELYCEGYVKQDPPSYTYLIVGLLVGAFVLVMVIALFLFLRRRFGTAGKSRLSLRKESTFESGDYEDIETDGFELERNGRTDLKQHETGGEMEKDQQSEASSQAYDDIVEEERALTQPLTKQREESGDQLLEAGVDPTNRPDTYEVEEDSGDGYDDVVTEARDEVPELHERPDTTEPEVQNDEDYLEVDEDG</sequence>
<accession>A0ABD0XI98</accession>
<evidence type="ECO:0000256" key="6">
    <source>
        <dbReference type="ARBA" id="ARBA00023136"/>
    </source>
</evidence>
<evidence type="ECO:0000256" key="9">
    <source>
        <dbReference type="PROSITE-ProRule" id="PRU00196"/>
    </source>
</evidence>
<evidence type="ECO:0000256" key="10">
    <source>
        <dbReference type="SAM" id="MobiDB-lite"/>
    </source>
</evidence>
<evidence type="ECO:0000256" key="4">
    <source>
        <dbReference type="ARBA" id="ARBA00022737"/>
    </source>
</evidence>
<dbReference type="Pfam" id="PF00530">
    <property type="entry name" value="SRCR"/>
    <property type="match status" value="9"/>
</dbReference>
<feature type="domain" description="SRCR" evidence="13">
    <location>
        <begin position="800"/>
        <end position="907"/>
    </location>
</feature>
<reference evidence="14 15" key="1">
    <citation type="submission" date="2024-06" db="EMBL/GenBank/DDBJ databases">
        <authorList>
            <person name="Pan Q."/>
            <person name="Wen M."/>
            <person name="Jouanno E."/>
            <person name="Zahm M."/>
            <person name="Klopp C."/>
            <person name="Cabau C."/>
            <person name="Louis A."/>
            <person name="Berthelot C."/>
            <person name="Parey E."/>
            <person name="Roest Crollius H."/>
            <person name="Montfort J."/>
            <person name="Robinson-Rechavi M."/>
            <person name="Bouchez O."/>
            <person name="Lampietro C."/>
            <person name="Lopez Roques C."/>
            <person name="Donnadieu C."/>
            <person name="Postlethwait J."/>
            <person name="Bobe J."/>
            <person name="Verreycken H."/>
            <person name="Guiguen Y."/>
        </authorList>
    </citation>
    <scope>NUCLEOTIDE SEQUENCE [LARGE SCALE GENOMIC DNA]</scope>
    <source>
        <strain evidence="14">Up_M1</strain>
        <tissue evidence="14">Testis</tissue>
    </source>
</reference>
<dbReference type="Proteomes" id="UP001557470">
    <property type="component" value="Unassembled WGS sequence"/>
</dbReference>
<evidence type="ECO:0000256" key="1">
    <source>
        <dbReference type="ARBA" id="ARBA00004167"/>
    </source>
</evidence>
<feature type="disulfide bond" evidence="9">
    <location>
        <begin position="467"/>
        <end position="477"/>
    </location>
</feature>
<evidence type="ECO:0000256" key="5">
    <source>
        <dbReference type="ARBA" id="ARBA00022989"/>
    </source>
</evidence>
<feature type="domain" description="SRCR" evidence="13">
    <location>
        <begin position="23"/>
        <end position="125"/>
    </location>
</feature>
<feature type="domain" description="SRCR" evidence="13">
    <location>
        <begin position="706"/>
        <end position="788"/>
    </location>
</feature>
<feature type="compositionally biased region" description="Acidic residues" evidence="10">
    <location>
        <begin position="1224"/>
        <end position="1238"/>
    </location>
</feature>
<evidence type="ECO:0000313" key="14">
    <source>
        <dbReference type="EMBL" id="KAL1021169.1"/>
    </source>
</evidence>
<feature type="disulfide bond" evidence="9">
    <location>
        <begin position="966"/>
        <end position="976"/>
    </location>
</feature>
<feature type="transmembrane region" description="Helical" evidence="11">
    <location>
        <begin position="1096"/>
        <end position="1120"/>
    </location>
</feature>
<evidence type="ECO:0000256" key="11">
    <source>
        <dbReference type="SAM" id="Phobius"/>
    </source>
</evidence>
<feature type="signal peptide" evidence="12">
    <location>
        <begin position="1"/>
        <end position="18"/>
    </location>
</feature>
<dbReference type="SUPFAM" id="SSF56487">
    <property type="entry name" value="SRCR-like"/>
    <property type="match status" value="10"/>
</dbReference>
<dbReference type="InterPro" id="IPR036772">
    <property type="entry name" value="SRCR-like_dom_sf"/>
</dbReference>
<proteinExistence type="predicted"/>